<keyword evidence="6" id="KW-1185">Reference proteome</keyword>
<dbReference type="Gene3D" id="1.10.10.10">
    <property type="entry name" value="Winged helix-like DNA-binding domain superfamily/Winged helix DNA-binding domain"/>
    <property type="match status" value="1"/>
</dbReference>
<sequence>MQDIRKQMEDGALHPGDRLASVVDLAVRYGVGRSTVREALSSLKALGLLDIRQGGGTFVRNQPAPELQGDEAEAWMRRSESLRHIVEVRNVLETGAASLAARHRTESDLTQLQATLDGMAAHLDDETYGEQADVRFHLQIAAATHNPVIADLMESLSGRLHDSMRDTRALWFYSQRSSSERLLGEHAAIAAAIRDSRPEEAGRLMSQHITKMAQVLDEKGARL</sequence>
<dbReference type="Gene3D" id="1.20.120.530">
    <property type="entry name" value="GntR ligand-binding domain-like"/>
    <property type="match status" value="1"/>
</dbReference>
<evidence type="ECO:0000256" key="2">
    <source>
        <dbReference type="ARBA" id="ARBA00023125"/>
    </source>
</evidence>
<protein>
    <submittedName>
        <fullName evidence="5">FadR family transcriptional regulator</fullName>
    </submittedName>
</protein>
<accession>A0A927BX44</accession>
<dbReference type="SMART" id="SM00895">
    <property type="entry name" value="FCD"/>
    <property type="match status" value="1"/>
</dbReference>
<dbReference type="EMBL" id="JACXIZ010000035">
    <property type="protein sequence ID" value="MBD2847225.1"/>
    <property type="molecule type" value="Genomic_DNA"/>
</dbReference>
<dbReference type="CDD" id="cd07377">
    <property type="entry name" value="WHTH_GntR"/>
    <property type="match status" value="1"/>
</dbReference>
<organism evidence="5 6">
    <name type="scientific">Paenibacillus sabuli</name>
    <dbReference type="NCBI Taxonomy" id="2772509"/>
    <lineage>
        <taxon>Bacteria</taxon>
        <taxon>Bacillati</taxon>
        <taxon>Bacillota</taxon>
        <taxon>Bacilli</taxon>
        <taxon>Bacillales</taxon>
        <taxon>Paenibacillaceae</taxon>
        <taxon>Paenibacillus</taxon>
    </lineage>
</organism>
<dbReference type="SUPFAM" id="SSF48008">
    <property type="entry name" value="GntR ligand-binding domain-like"/>
    <property type="match status" value="1"/>
</dbReference>
<dbReference type="GO" id="GO:0003677">
    <property type="term" value="F:DNA binding"/>
    <property type="evidence" value="ECO:0007669"/>
    <property type="project" value="UniProtKB-KW"/>
</dbReference>
<proteinExistence type="predicted"/>
<dbReference type="Proteomes" id="UP000621560">
    <property type="component" value="Unassembled WGS sequence"/>
</dbReference>
<dbReference type="InterPro" id="IPR008920">
    <property type="entry name" value="TF_FadR/GntR_C"/>
</dbReference>
<dbReference type="Pfam" id="PF00392">
    <property type="entry name" value="GntR"/>
    <property type="match status" value="1"/>
</dbReference>
<dbReference type="GO" id="GO:0003700">
    <property type="term" value="F:DNA-binding transcription factor activity"/>
    <property type="evidence" value="ECO:0007669"/>
    <property type="project" value="InterPro"/>
</dbReference>
<name>A0A927BX44_9BACL</name>
<dbReference type="InterPro" id="IPR036390">
    <property type="entry name" value="WH_DNA-bd_sf"/>
</dbReference>
<dbReference type="InterPro" id="IPR036388">
    <property type="entry name" value="WH-like_DNA-bd_sf"/>
</dbReference>
<dbReference type="SUPFAM" id="SSF46785">
    <property type="entry name" value="Winged helix' DNA-binding domain"/>
    <property type="match status" value="1"/>
</dbReference>
<evidence type="ECO:0000256" key="1">
    <source>
        <dbReference type="ARBA" id="ARBA00023015"/>
    </source>
</evidence>
<dbReference type="PRINTS" id="PR00035">
    <property type="entry name" value="HTHGNTR"/>
</dbReference>
<keyword evidence="1" id="KW-0805">Transcription regulation</keyword>
<comment type="caution">
    <text evidence="5">The sequence shown here is derived from an EMBL/GenBank/DDBJ whole genome shotgun (WGS) entry which is preliminary data.</text>
</comment>
<dbReference type="InterPro" id="IPR011711">
    <property type="entry name" value="GntR_C"/>
</dbReference>
<gene>
    <name evidence="5" type="ORF">IDH44_18650</name>
</gene>
<dbReference type="InterPro" id="IPR000524">
    <property type="entry name" value="Tscrpt_reg_HTH_GntR"/>
</dbReference>
<reference evidence="5" key="1">
    <citation type="submission" date="2020-09" db="EMBL/GenBank/DDBJ databases">
        <title>A novel bacterium of genus Paenibacillus, isolated from South China Sea.</title>
        <authorList>
            <person name="Huang H."/>
            <person name="Mo K."/>
            <person name="Hu Y."/>
        </authorList>
    </citation>
    <scope>NUCLEOTIDE SEQUENCE</scope>
    <source>
        <strain evidence="5">IB182496</strain>
    </source>
</reference>
<evidence type="ECO:0000259" key="4">
    <source>
        <dbReference type="PROSITE" id="PS50949"/>
    </source>
</evidence>
<evidence type="ECO:0000313" key="6">
    <source>
        <dbReference type="Proteomes" id="UP000621560"/>
    </source>
</evidence>
<evidence type="ECO:0000256" key="3">
    <source>
        <dbReference type="ARBA" id="ARBA00023163"/>
    </source>
</evidence>
<keyword evidence="3" id="KW-0804">Transcription</keyword>
<dbReference type="AlphaFoldDB" id="A0A927BX44"/>
<dbReference type="Pfam" id="PF07729">
    <property type="entry name" value="FCD"/>
    <property type="match status" value="1"/>
</dbReference>
<feature type="domain" description="HTH gntR-type" evidence="4">
    <location>
        <begin position="1"/>
        <end position="62"/>
    </location>
</feature>
<dbReference type="SMART" id="SM00345">
    <property type="entry name" value="HTH_GNTR"/>
    <property type="match status" value="1"/>
</dbReference>
<evidence type="ECO:0000313" key="5">
    <source>
        <dbReference type="EMBL" id="MBD2847225.1"/>
    </source>
</evidence>
<dbReference type="PANTHER" id="PTHR43537:SF5">
    <property type="entry name" value="UXU OPERON TRANSCRIPTIONAL REGULATOR"/>
    <property type="match status" value="1"/>
</dbReference>
<keyword evidence="2" id="KW-0238">DNA-binding</keyword>
<dbReference type="PROSITE" id="PS50949">
    <property type="entry name" value="HTH_GNTR"/>
    <property type="match status" value="1"/>
</dbReference>
<dbReference type="PANTHER" id="PTHR43537">
    <property type="entry name" value="TRANSCRIPTIONAL REGULATOR, GNTR FAMILY"/>
    <property type="match status" value="1"/>
</dbReference>